<gene>
    <name evidence="1" type="ORF">DBV15_11992</name>
</gene>
<keyword evidence="2" id="KW-1185">Reference proteome</keyword>
<accession>A0A4S2KL11</accession>
<dbReference type="AlphaFoldDB" id="A0A4S2KL11"/>
<dbReference type="Proteomes" id="UP000310200">
    <property type="component" value="Unassembled WGS sequence"/>
</dbReference>
<reference evidence="1 2" key="1">
    <citation type="journal article" date="2019" name="Philos. Trans. R. Soc. Lond., B, Biol. Sci.">
        <title>Ant behaviour and brain gene expression of defending hosts depend on the ecological success of the intruding social parasite.</title>
        <authorList>
            <person name="Kaur R."/>
            <person name="Stoldt M."/>
            <person name="Jongepier E."/>
            <person name="Feldmeyer B."/>
            <person name="Menzel F."/>
            <person name="Bornberg-Bauer E."/>
            <person name="Foitzik S."/>
        </authorList>
    </citation>
    <scope>NUCLEOTIDE SEQUENCE [LARGE SCALE GENOMIC DNA]</scope>
    <source>
        <tissue evidence="1">Whole body</tissue>
    </source>
</reference>
<sequence>MVVDERSGGDDGSGGGESWWNAGVGINGVLGKRADSAATGVTCRDDQCRCGDSAREKFEMIFSHRRTMATR</sequence>
<dbReference type="EMBL" id="QBLH01002373">
    <property type="protein sequence ID" value="TGZ48669.1"/>
    <property type="molecule type" value="Genomic_DNA"/>
</dbReference>
<evidence type="ECO:0000313" key="1">
    <source>
        <dbReference type="EMBL" id="TGZ48669.1"/>
    </source>
</evidence>
<proteinExistence type="predicted"/>
<protein>
    <submittedName>
        <fullName evidence="1">Uncharacterized protein</fullName>
    </submittedName>
</protein>
<evidence type="ECO:0000313" key="2">
    <source>
        <dbReference type="Proteomes" id="UP000310200"/>
    </source>
</evidence>
<comment type="caution">
    <text evidence="1">The sequence shown here is derived from an EMBL/GenBank/DDBJ whole genome shotgun (WGS) entry which is preliminary data.</text>
</comment>
<organism evidence="1 2">
    <name type="scientific">Temnothorax longispinosus</name>
    <dbReference type="NCBI Taxonomy" id="300112"/>
    <lineage>
        <taxon>Eukaryota</taxon>
        <taxon>Metazoa</taxon>
        <taxon>Ecdysozoa</taxon>
        <taxon>Arthropoda</taxon>
        <taxon>Hexapoda</taxon>
        <taxon>Insecta</taxon>
        <taxon>Pterygota</taxon>
        <taxon>Neoptera</taxon>
        <taxon>Endopterygota</taxon>
        <taxon>Hymenoptera</taxon>
        <taxon>Apocrita</taxon>
        <taxon>Aculeata</taxon>
        <taxon>Formicoidea</taxon>
        <taxon>Formicidae</taxon>
        <taxon>Myrmicinae</taxon>
        <taxon>Temnothorax</taxon>
    </lineage>
</organism>
<name>A0A4S2KL11_9HYME</name>